<proteinExistence type="predicted"/>
<dbReference type="GO" id="GO:0051513">
    <property type="term" value="P:regulation of monopolar cell growth"/>
    <property type="evidence" value="ECO:0007669"/>
    <property type="project" value="InterPro"/>
</dbReference>
<evidence type="ECO:0008006" key="6">
    <source>
        <dbReference type="Google" id="ProtNLM"/>
    </source>
</evidence>
<protein>
    <recommendedName>
        <fullName evidence="6">DUF3741 domain-containing protein</fullName>
    </recommendedName>
</protein>
<feature type="region of interest" description="Disordered" evidence="1">
    <location>
        <begin position="219"/>
        <end position="363"/>
    </location>
</feature>
<dbReference type="PANTHER" id="PTHR31680">
    <property type="entry name" value="LONGIFOLIA PROTEIN"/>
    <property type="match status" value="1"/>
</dbReference>
<feature type="domain" description="DUF4378" evidence="2">
    <location>
        <begin position="460"/>
        <end position="607"/>
    </location>
</feature>
<dbReference type="InterPro" id="IPR025486">
    <property type="entry name" value="DUF4378"/>
</dbReference>
<dbReference type="OrthoDB" id="766454at2759"/>
<dbReference type="AlphaFoldDB" id="A0A9E7JC34"/>
<feature type="compositionally biased region" description="Polar residues" evidence="1">
    <location>
        <begin position="221"/>
        <end position="233"/>
    </location>
</feature>
<dbReference type="Pfam" id="PF14309">
    <property type="entry name" value="DUF4378"/>
    <property type="match status" value="1"/>
</dbReference>
<dbReference type="EMBL" id="CP097502">
    <property type="protein sequence ID" value="URD75002.1"/>
    <property type="molecule type" value="Genomic_DNA"/>
</dbReference>
<evidence type="ECO:0000313" key="5">
    <source>
        <dbReference type="Proteomes" id="UP001055439"/>
    </source>
</evidence>
<feature type="region of interest" description="Disordered" evidence="1">
    <location>
        <begin position="39"/>
        <end position="68"/>
    </location>
</feature>
<evidence type="ECO:0000313" key="4">
    <source>
        <dbReference type="EMBL" id="URD75002.1"/>
    </source>
</evidence>
<gene>
    <name evidence="4" type="ORF">MUK42_08222</name>
</gene>
<dbReference type="Proteomes" id="UP001055439">
    <property type="component" value="Chromosome 1"/>
</dbReference>
<feature type="domain" description="DUF3741" evidence="3">
    <location>
        <begin position="59"/>
        <end position="83"/>
    </location>
</feature>
<keyword evidence="5" id="KW-1185">Reference proteome</keyword>
<feature type="region of interest" description="Disordered" evidence="1">
    <location>
        <begin position="408"/>
        <end position="455"/>
    </location>
</feature>
<evidence type="ECO:0000259" key="3">
    <source>
        <dbReference type="Pfam" id="PF14383"/>
    </source>
</evidence>
<feature type="region of interest" description="Disordered" evidence="1">
    <location>
        <begin position="190"/>
        <end position="209"/>
    </location>
</feature>
<accession>A0A9E7JC34</accession>
<sequence length="630" mass="69479">MAPSGGEGLLDQKQFERQMGCMAGFLHLLDRHQILPRKRFPPSRAARSTLPLERSDASKEKERQRRSPSVVARLMGLDALPDVAAAGRAELLRSVSESSVVSDPAYCPFLDGGSFPKSKSQARRPLLPALQRKSFFDTAGVFTETKRWELLPVESGKRRLMRGMDEAARNLKTLKHILEALQLQGLLHSKPSDHQINDRSDHLHDDRDRCCHKSRNVVIESASTLPQRPSNGPRSPLPPGPGVTRRNPKVESATRPVRCYRKADRTPTGSHEPENWVTSSTAKQRSSIAVQSGKSSSPRRRISAVNPPKIPPNQIGQSAVTGRPLPNQRPKQEVIFKRKTRSPAEDDTSGTNPSPLPLDRSPEEDCMAGRQLLERCDRLLQSITAFTVTKQVAATAEQQPCPVSVIKSPLLGEESSPCSPVSKRSGNSKRDQLTEREDDAIASYSGRGREAPEEEVDDADYVYVAEILRATGSHGDMTDAYDLLEKRSSGSPECSKDTRLRLLLVFDAVAEILDRKRRLSPPPWESFVLPGSVSAVAPGGAAHLLPEVWAQLRRTRGHAPAGDLSSVACWAMRMDLSVETLDVWARPAAEVADAVIQIERQIFKDLVSATISDLADAMPRALRSRGKRHF</sequence>
<evidence type="ECO:0000259" key="2">
    <source>
        <dbReference type="Pfam" id="PF14309"/>
    </source>
</evidence>
<evidence type="ECO:0000256" key="1">
    <source>
        <dbReference type="SAM" id="MobiDB-lite"/>
    </source>
</evidence>
<dbReference type="PANTHER" id="PTHR31680:SF12">
    <property type="entry name" value="OS11G0587300 PROTEIN"/>
    <property type="match status" value="1"/>
</dbReference>
<feature type="compositionally biased region" description="Polar residues" evidence="1">
    <location>
        <begin position="416"/>
        <end position="425"/>
    </location>
</feature>
<dbReference type="InterPro" id="IPR033334">
    <property type="entry name" value="LNG1/2"/>
</dbReference>
<feature type="compositionally biased region" description="Polar residues" evidence="1">
    <location>
        <begin position="276"/>
        <end position="296"/>
    </location>
</feature>
<name>A0A9E7JC34_9LILI</name>
<dbReference type="Pfam" id="PF14383">
    <property type="entry name" value="VARLMGL"/>
    <property type="match status" value="1"/>
</dbReference>
<feature type="compositionally biased region" description="Basic and acidic residues" evidence="1">
    <location>
        <begin position="53"/>
        <end position="65"/>
    </location>
</feature>
<organism evidence="4 5">
    <name type="scientific">Musa troglodytarum</name>
    <name type="common">fe'i banana</name>
    <dbReference type="NCBI Taxonomy" id="320322"/>
    <lineage>
        <taxon>Eukaryota</taxon>
        <taxon>Viridiplantae</taxon>
        <taxon>Streptophyta</taxon>
        <taxon>Embryophyta</taxon>
        <taxon>Tracheophyta</taxon>
        <taxon>Spermatophyta</taxon>
        <taxon>Magnoliopsida</taxon>
        <taxon>Liliopsida</taxon>
        <taxon>Zingiberales</taxon>
        <taxon>Musaceae</taxon>
        <taxon>Musa</taxon>
    </lineage>
</organism>
<dbReference type="InterPro" id="IPR032795">
    <property type="entry name" value="DUF3741-assoc"/>
</dbReference>
<reference evidence="4" key="1">
    <citation type="submission" date="2022-05" db="EMBL/GenBank/DDBJ databases">
        <title>The Musa troglodytarum L. genome provides insights into the mechanism of non-climacteric behaviour and enrichment of carotenoids.</title>
        <authorList>
            <person name="Wang J."/>
        </authorList>
    </citation>
    <scope>NUCLEOTIDE SEQUENCE</scope>
    <source>
        <tissue evidence="4">Leaf</tissue>
    </source>
</reference>